<evidence type="ECO:0008006" key="4">
    <source>
        <dbReference type="Google" id="ProtNLM"/>
    </source>
</evidence>
<keyword evidence="1" id="KW-0732">Signal</keyword>
<evidence type="ECO:0000256" key="1">
    <source>
        <dbReference type="SAM" id="SignalP"/>
    </source>
</evidence>
<evidence type="ECO:0000313" key="2">
    <source>
        <dbReference type="EMBL" id="QTH72727.1"/>
    </source>
</evidence>
<accession>A0A975DK89</accession>
<dbReference type="Gene3D" id="2.40.160.10">
    <property type="entry name" value="Porin"/>
    <property type="match status" value="1"/>
</dbReference>
<evidence type="ECO:0000313" key="3">
    <source>
        <dbReference type="Proteomes" id="UP000664904"/>
    </source>
</evidence>
<feature type="signal peptide" evidence="1">
    <location>
        <begin position="1"/>
        <end position="26"/>
    </location>
</feature>
<dbReference type="Proteomes" id="UP000664904">
    <property type="component" value="Chromosome"/>
</dbReference>
<name>A0A975DK89_9GAMM</name>
<proteinExistence type="predicted"/>
<gene>
    <name evidence="2" type="ORF">J5O05_08130</name>
</gene>
<organism evidence="2 3">
    <name type="scientific">Pseudoalteromonas xiamenensis</name>
    <dbReference type="NCBI Taxonomy" id="882626"/>
    <lineage>
        <taxon>Bacteria</taxon>
        <taxon>Pseudomonadati</taxon>
        <taxon>Pseudomonadota</taxon>
        <taxon>Gammaproteobacteria</taxon>
        <taxon>Alteromonadales</taxon>
        <taxon>Pseudoalteromonadaceae</taxon>
        <taxon>Pseudoalteromonas</taxon>
    </lineage>
</organism>
<dbReference type="SUPFAM" id="SSF56935">
    <property type="entry name" value="Porins"/>
    <property type="match status" value="1"/>
</dbReference>
<dbReference type="EMBL" id="CP072133">
    <property type="protein sequence ID" value="QTH72727.1"/>
    <property type="molecule type" value="Genomic_DNA"/>
</dbReference>
<dbReference type="RefSeq" id="WP_208844350.1">
    <property type="nucleotide sequence ID" value="NZ_CP072133.1"/>
</dbReference>
<feature type="chain" id="PRO_5037823241" description="Porin" evidence="1">
    <location>
        <begin position="27"/>
        <end position="414"/>
    </location>
</feature>
<protein>
    <recommendedName>
        <fullName evidence="4">Porin</fullName>
    </recommendedName>
</protein>
<sequence length="414" mass="47771">MNMNNSRIWHCAIAGFGLVVSMAAQANITWQGKVQASAFERDDSKSWLNHGWGNQRFDKEAELIEISRAWVDVRAELGMDWSAHVSAQYVPDPSDKIGVTEAFLKYNPLTNNPYQWNVKLGGFYPAMSMENPQVGWSSPYTYSFSGINAWLGEEVRTFGAEFEISRLGKRFRSPHDVSVHAAFFKGNDPAGTMLAWRGFASHDRQSMFNESVYFPPVRSLNEPQLRFQAPQVKPFSEVDGKWGYYFGVHWDYQKQQQLKVYWYDNQGDPAAINKNTGQYAWDTKFLSVAWLYKFNKQTRLIAQWLDGSTAMGKNRGVNNDFSSYYVLLSHKMAAHRFSGRVERSKVTDKDTWAFDPNTSDTDALTLTYRYQFDKHWQSGVEWLYQKSDVENRSAAALPEQVSQSQWRFVTEYSF</sequence>
<reference evidence="2" key="1">
    <citation type="submission" date="2021-03" db="EMBL/GenBank/DDBJ databases">
        <title>Complete Genome of Pseudoalteromonas xiamenensis STKMTI.2, a new potential marine bacterium producing anti-Vibrio compounds.</title>
        <authorList>
            <person name="Handayani D.P."/>
            <person name="Isnansetyo A."/>
            <person name="Istiqomah I."/>
            <person name="Jumina J."/>
        </authorList>
    </citation>
    <scope>NUCLEOTIDE SEQUENCE</scope>
    <source>
        <strain evidence="2">STKMTI.2</strain>
    </source>
</reference>
<dbReference type="AlphaFoldDB" id="A0A975DK89"/>
<keyword evidence="3" id="KW-1185">Reference proteome</keyword>
<dbReference type="KEGG" id="pxi:J5O05_08130"/>
<dbReference type="InterPro" id="IPR023614">
    <property type="entry name" value="Porin_dom_sf"/>
</dbReference>